<evidence type="ECO:0000313" key="1">
    <source>
        <dbReference type="EMBL" id="VHO02985.1"/>
    </source>
</evidence>
<dbReference type="EMBL" id="CAAJGR010000078">
    <property type="protein sequence ID" value="VHO02985.1"/>
    <property type="molecule type" value="Genomic_DNA"/>
</dbReference>
<sequence>MIETIAQAKQYGLIQAQLKLIIDIRCEHIQRMGKLNYSPST</sequence>
<reference evidence="1" key="1">
    <citation type="submission" date="2019-04" db="EMBL/GenBank/DDBJ databases">
        <authorList>
            <person name="Brambilla D."/>
        </authorList>
    </citation>
    <scope>NUCLEOTIDE SEQUENCE</scope>
    <source>
        <strain evidence="1">BAL1</strain>
    </source>
</reference>
<accession>A0A486XLH1</accession>
<protein>
    <submittedName>
        <fullName evidence="1">Uncharacterized protein</fullName>
    </submittedName>
</protein>
<gene>
    <name evidence="1" type="ORF">BAL341_1145</name>
</gene>
<organism evidence="1">
    <name type="scientific">Rheinheimera sp. BAL341</name>
    <dbReference type="NCBI Taxonomy" id="1708203"/>
    <lineage>
        <taxon>Bacteria</taxon>
        <taxon>Pseudomonadati</taxon>
        <taxon>Pseudomonadota</taxon>
        <taxon>Gammaproteobacteria</taxon>
        <taxon>Chromatiales</taxon>
        <taxon>Chromatiaceae</taxon>
        <taxon>Rheinheimera</taxon>
    </lineage>
</organism>
<name>A0A486XLH1_9GAMM</name>
<dbReference type="AlphaFoldDB" id="A0A486XLH1"/>
<proteinExistence type="predicted"/>